<organism evidence="1 2">
    <name type="scientific">Chlorovirus heliozoae</name>
    <dbReference type="NCBI Taxonomy" id="322019"/>
    <lineage>
        <taxon>Viruses</taxon>
        <taxon>Varidnaviria</taxon>
        <taxon>Bamfordvirae</taxon>
        <taxon>Nucleocytoviricota</taxon>
        <taxon>Megaviricetes</taxon>
        <taxon>Algavirales</taxon>
        <taxon>Phycodnaviridae</taxon>
        <taxon>Chlorovirus</taxon>
    </lineage>
</organism>
<keyword evidence="2" id="KW-1185">Reference proteome</keyword>
<name>A7K8Z0_9PHYC</name>
<accession>A7K8Z0</accession>
<dbReference type="GeneID" id="5470400"/>
<dbReference type="KEGG" id="vg:5470400"/>
<reference evidence="1 2" key="1">
    <citation type="submission" date="2006-09" db="EMBL/GenBank/DDBJ databases">
        <title>Sequence and annotation of the 288-kb ATCV-1 virus that infects an endosymbiotic Chlorella strain of the heliozoon Acanthocystis turfacea.</title>
        <authorList>
            <person name="Fitzgerald L.A."/>
            <person name="Graves M.V."/>
            <person name="Li X."/>
            <person name="Pfitzner A.J.P."/>
            <person name="Hartigan J."/>
            <person name="Van Etten J.L."/>
        </authorList>
    </citation>
    <scope>NUCLEOTIDE SEQUENCE [LARGE SCALE GENOMIC DNA]</scope>
    <source>
        <strain evidence="1 2">ATCV-1</strain>
    </source>
</reference>
<gene>
    <name evidence="1" type="primary">Z380R</name>
    <name evidence="1" type="ORF">ATCV1_Z380R</name>
</gene>
<evidence type="ECO:0000313" key="1">
    <source>
        <dbReference type="EMBL" id="ABT16514.1"/>
    </source>
</evidence>
<dbReference type="OrthoDB" id="15021at10239"/>
<evidence type="ECO:0000313" key="2">
    <source>
        <dbReference type="Proteomes" id="UP000202420"/>
    </source>
</evidence>
<dbReference type="RefSeq" id="YP_001426861.1">
    <property type="nucleotide sequence ID" value="NC_008724.1"/>
</dbReference>
<proteinExistence type="predicted"/>
<sequence length="157" mass="17686">MLSITKNKPKSSMATVKFTSVPKKTVPKKIAPRPIAVPQYVPQYVPAPLPQVPQSAYGIQKNLTESAFRQYLRGYVQIITADLPKTVGNKIRYAIDTVDATGRVVSTQYRLGGFVKSVAPDMSSAILYNPYARKQWTLKIRQPANKRLRVYYARRAK</sequence>
<protein>
    <submittedName>
        <fullName evidence="1">Uncharacterized protein Z380R</fullName>
    </submittedName>
</protein>
<dbReference type="Proteomes" id="UP000202420">
    <property type="component" value="Segment"/>
</dbReference>
<dbReference type="EMBL" id="EF101928">
    <property type="protein sequence ID" value="ABT16514.1"/>
    <property type="molecule type" value="Genomic_DNA"/>
</dbReference>